<feature type="transmembrane region" description="Helical" evidence="8">
    <location>
        <begin position="218"/>
        <end position="238"/>
    </location>
</feature>
<feature type="transmembrane region" description="Helical" evidence="8">
    <location>
        <begin position="158"/>
        <end position="173"/>
    </location>
</feature>
<evidence type="ECO:0000256" key="3">
    <source>
        <dbReference type="ARBA" id="ARBA00022448"/>
    </source>
</evidence>
<feature type="transmembrane region" description="Helical" evidence="8">
    <location>
        <begin position="185"/>
        <end position="203"/>
    </location>
</feature>
<organism evidence="10 11">
    <name type="scientific">Helicovermis profundi</name>
    <dbReference type="NCBI Taxonomy" id="3065157"/>
    <lineage>
        <taxon>Bacteria</taxon>
        <taxon>Bacillati</taxon>
        <taxon>Bacillota</taxon>
        <taxon>Clostridia</taxon>
        <taxon>Helicovermis</taxon>
    </lineage>
</organism>
<keyword evidence="4" id="KW-1003">Cell membrane</keyword>
<dbReference type="PANTHER" id="PTHR22911">
    <property type="entry name" value="ACYL-MALONYL CONDENSING ENZYME-RELATED"/>
    <property type="match status" value="1"/>
</dbReference>
<evidence type="ECO:0000313" key="10">
    <source>
        <dbReference type="EMBL" id="BEP29562.1"/>
    </source>
</evidence>
<dbReference type="InterPro" id="IPR037185">
    <property type="entry name" value="EmrE-like"/>
</dbReference>
<dbReference type="EMBL" id="AP028654">
    <property type="protein sequence ID" value="BEP29562.1"/>
    <property type="molecule type" value="Genomic_DNA"/>
</dbReference>
<evidence type="ECO:0000256" key="8">
    <source>
        <dbReference type="SAM" id="Phobius"/>
    </source>
</evidence>
<feature type="domain" description="EamA" evidence="9">
    <location>
        <begin position="15"/>
        <end position="148"/>
    </location>
</feature>
<comment type="similarity">
    <text evidence="2">Belongs to the EamA transporter family.</text>
</comment>
<evidence type="ECO:0000256" key="1">
    <source>
        <dbReference type="ARBA" id="ARBA00004651"/>
    </source>
</evidence>
<proteinExistence type="inferred from homology"/>
<dbReference type="InterPro" id="IPR004626">
    <property type="entry name" value="RarD"/>
</dbReference>
<evidence type="ECO:0000313" key="11">
    <source>
        <dbReference type="Proteomes" id="UP001321786"/>
    </source>
</evidence>
<keyword evidence="6 8" id="KW-1133">Transmembrane helix</keyword>
<evidence type="ECO:0000256" key="6">
    <source>
        <dbReference type="ARBA" id="ARBA00022989"/>
    </source>
</evidence>
<dbReference type="AlphaFoldDB" id="A0AAU9EC86"/>
<evidence type="ECO:0000256" key="4">
    <source>
        <dbReference type="ARBA" id="ARBA00022475"/>
    </source>
</evidence>
<feature type="transmembrane region" description="Helical" evidence="8">
    <location>
        <begin position="134"/>
        <end position="152"/>
    </location>
</feature>
<dbReference type="Pfam" id="PF00892">
    <property type="entry name" value="EamA"/>
    <property type="match status" value="2"/>
</dbReference>
<dbReference type="KEGG" id="hprf:HLPR_18930"/>
<evidence type="ECO:0000256" key="2">
    <source>
        <dbReference type="ARBA" id="ARBA00007362"/>
    </source>
</evidence>
<keyword evidence="3" id="KW-0813">Transport</keyword>
<protein>
    <submittedName>
        <fullName evidence="10">EamA family transporter RarD</fullName>
    </submittedName>
</protein>
<keyword evidence="11" id="KW-1185">Reference proteome</keyword>
<reference evidence="10 11" key="1">
    <citation type="submission" date="2023-08" db="EMBL/GenBank/DDBJ databases">
        <title>Helicovermis profunda gen. nov., sp. nov., a novel mesophilic, fermentative bacterium within the Bacillota from a deep-sea hydrothermal vent chimney.</title>
        <authorList>
            <person name="Miyazaki U."/>
            <person name="Mizutani D."/>
            <person name="Hashimoto Y."/>
            <person name="Tame A."/>
            <person name="Sawayama S."/>
            <person name="Miyazaki J."/>
            <person name="Takai K."/>
            <person name="Nakagawa S."/>
        </authorList>
    </citation>
    <scope>NUCLEOTIDE SEQUENCE [LARGE SCALE GENOMIC DNA]</scope>
    <source>
        <strain evidence="10 11">S502</strain>
    </source>
</reference>
<keyword evidence="7 8" id="KW-0472">Membrane</keyword>
<feature type="transmembrane region" description="Helical" evidence="8">
    <location>
        <begin position="245"/>
        <end position="267"/>
    </location>
</feature>
<feature type="transmembrane region" description="Helical" evidence="8">
    <location>
        <begin position="110"/>
        <end position="127"/>
    </location>
</feature>
<dbReference type="NCBIfam" id="TIGR00688">
    <property type="entry name" value="rarD"/>
    <property type="match status" value="1"/>
</dbReference>
<comment type="subcellular location">
    <subcellularLocation>
        <location evidence="1">Cell membrane</location>
        <topology evidence="1">Multi-pass membrane protein</topology>
    </subcellularLocation>
</comment>
<dbReference type="InterPro" id="IPR000620">
    <property type="entry name" value="EamA_dom"/>
</dbReference>
<feature type="transmembrane region" description="Helical" evidence="8">
    <location>
        <begin position="45"/>
        <end position="66"/>
    </location>
</feature>
<dbReference type="GO" id="GO:0005886">
    <property type="term" value="C:plasma membrane"/>
    <property type="evidence" value="ECO:0007669"/>
    <property type="project" value="UniProtKB-SubCell"/>
</dbReference>
<evidence type="ECO:0000259" key="9">
    <source>
        <dbReference type="Pfam" id="PF00892"/>
    </source>
</evidence>
<feature type="domain" description="EamA" evidence="9">
    <location>
        <begin position="159"/>
        <end position="290"/>
    </location>
</feature>
<gene>
    <name evidence="10" type="primary">rarD</name>
    <name evidence="10" type="ORF">HLPR_18930</name>
</gene>
<feature type="transmembrane region" description="Helical" evidence="8">
    <location>
        <begin position="78"/>
        <end position="98"/>
    </location>
</feature>
<dbReference type="Proteomes" id="UP001321786">
    <property type="component" value="Chromosome"/>
</dbReference>
<feature type="transmembrane region" description="Helical" evidence="8">
    <location>
        <begin position="273"/>
        <end position="291"/>
    </location>
</feature>
<accession>A0AAU9EC86</accession>
<name>A0AAU9EC86_9FIRM</name>
<dbReference type="PANTHER" id="PTHR22911:SF137">
    <property type="entry name" value="SOLUTE CARRIER FAMILY 35 MEMBER G2-RELATED"/>
    <property type="match status" value="1"/>
</dbReference>
<feature type="transmembrane region" description="Helical" evidence="8">
    <location>
        <begin position="12"/>
        <end position="33"/>
    </location>
</feature>
<evidence type="ECO:0000256" key="5">
    <source>
        <dbReference type="ARBA" id="ARBA00022692"/>
    </source>
</evidence>
<dbReference type="SUPFAM" id="SSF103481">
    <property type="entry name" value="Multidrug resistance efflux transporter EmrE"/>
    <property type="match status" value="2"/>
</dbReference>
<sequence length="302" mass="33816">MLKGKNMDKKNYINGIIYGTLAFTIWGILPLYWKAVNIINPYQIFLQRVVWSFIFIAILIIFTGKSKEFTSVLKKPKLFSKAIAPSLFISINWLLYIWAVNNNYVIETSLGYYLNPLVLTLLGRIFLKEHLNKLQIIGISFASIGVLLQALFYGRIPYIAIVLAVSFAIYGLLKKTSPFESLHGLGYETLIIGIPSVIILSIIEGTGKGISGNINPSFWFLIALSGIITATPLVLYGASTRKIPLNVVGFLQYIAPTIALFLGIFVFKEPFNSNSLISFVLIWIGLAFFSYSQYKLLKNSSN</sequence>
<evidence type="ECO:0000256" key="7">
    <source>
        <dbReference type="ARBA" id="ARBA00023136"/>
    </source>
</evidence>
<keyword evidence="5 8" id="KW-0812">Transmembrane</keyword>